<feature type="region of interest" description="Disordered" evidence="2">
    <location>
        <begin position="285"/>
        <end position="351"/>
    </location>
</feature>
<dbReference type="GO" id="GO:0004402">
    <property type="term" value="F:histone acetyltransferase activity"/>
    <property type="evidence" value="ECO:0007669"/>
    <property type="project" value="TreeGrafter"/>
</dbReference>
<reference evidence="3" key="1">
    <citation type="submission" date="2021-02" db="EMBL/GenBank/DDBJ databases">
        <authorList>
            <person name="Dougan E. K."/>
            <person name="Rhodes N."/>
            <person name="Thang M."/>
            <person name="Chan C."/>
        </authorList>
    </citation>
    <scope>NUCLEOTIDE SEQUENCE</scope>
</reference>
<feature type="compositionally biased region" description="Low complexity" evidence="2">
    <location>
        <begin position="323"/>
        <end position="347"/>
    </location>
</feature>
<evidence type="ECO:0000313" key="3">
    <source>
        <dbReference type="EMBL" id="CAE8585930.1"/>
    </source>
</evidence>
<accession>A0A813DBR5</accession>
<dbReference type="PANTHER" id="PTHR20916:SF12">
    <property type="entry name" value="ANCESTRAL COATOMER ELEMENT 1 SEC16_SEC31 DOMAIN-CONTAINING PROTEIN-RELATED"/>
    <property type="match status" value="1"/>
</dbReference>
<feature type="compositionally biased region" description="Low complexity" evidence="2">
    <location>
        <begin position="88"/>
        <end position="97"/>
    </location>
</feature>
<keyword evidence="4" id="KW-1185">Reference proteome</keyword>
<feature type="compositionally biased region" description="Basic and acidic residues" evidence="2">
    <location>
        <begin position="469"/>
        <end position="503"/>
    </location>
</feature>
<dbReference type="AlphaFoldDB" id="A0A813DBR5"/>
<evidence type="ECO:0000256" key="1">
    <source>
        <dbReference type="SAM" id="Coils"/>
    </source>
</evidence>
<dbReference type="PANTHER" id="PTHR20916">
    <property type="entry name" value="CYSTEINE AND GLYCINE-RICH PROTEIN 2 BINDING PROTEIN"/>
    <property type="match status" value="1"/>
</dbReference>
<comment type="caution">
    <text evidence="3">The sequence shown here is derived from an EMBL/GenBank/DDBJ whole genome shotgun (WGS) entry which is preliminary data.</text>
</comment>
<evidence type="ECO:0000313" key="4">
    <source>
        <dbReference type="Proteomes" id="UP000654075"/>
    </source>
</evidence>
<feature type="region of interest" description="Disordered" evidence="2">
    <location>
        <begin position="78"/>
        <end position="108"/>
    </location>
</feature>
<name>A0A813DBR5_POLGL</name>
<feature type="region of interest" description="Disordered" evidence="2">
    <location>
        <begin position="366"/>
        <end position="507"/>
    </location>
</feature>
<feature type="compositionally biased region" description="Polar residues" evidence="2">
    <location>
        <begin position="1"/>
        <end position="11"/>
    </location>
</feature>
<sequence length="573" mass="65164">MAAAAGQQTPQLAALPDDACASSARDSSSRGSAGASSWDFPLSRADKVKRILEFYAAEAEQSQSNLAELQTHNECLTATHELQKQQQREQQQQQQHEQSVEKLPELDPRHADKVSRILEFYAAEAEQSQRDLAELQRRNECLTATLELQKQQQQQQQQQLQQHNPVCASDKTAAMTKRARPSIKVSSWDFPLSRPEKARRILEFYATDAEQNQRDLAELQSRNECLTATIELQKQQQQEQQQQQQQQLQRRQQQQQQLQQLQIQHVKMPPELTSVSFAVDTPFRASAETDNNNNNNNNNDDDNNNNNNNPRRPTTEISSPSITEQTQQRQQQQTKLQQQQPQQQQPEPEAKRLWMQADVAQDVARAGNHNHNNNNNDNNRNNNNNNDESNSSSSSSKLQSSCPSAKSVLASREQLLRRPRSFSGKEDQSSNNSNSNSNSNNNSNSSSNNKNNNNHSNNHSNKNNSKSCSGKEDQKSEGQKRDSKRPFEHEGGQQDARKPEASRSARPPFVPFWDHEVGLVSRCEGCGSSQLLLRSCKSKDCKAQYCSRLCQQISWPSHRRLHKTAEFRQMTHQ</sequence>
<feature type="compositionally biased region" description="Low complexity" evidence="2">
    <location>
        <begin position="429"/>
        <end position="467"/>
    </location>
</feature>
<keyword evidence="1" id="KW-0175">Coiled coil</keyword>
<evidence type="ECO:0008006" key="5">
    <source>
        <dbReference type="Google" id="ProtNLM"/>
    </source>
</evidence>
<dbReference type="Proteomes" id="UP000654075">
    <property type="component" value="Unassembled WGS sequence"/>
</dbReference>
<organism evidence="3 4">
    <name type="scientific">Polarella glacialis</name>
    <name type="common">Dinoflagellate</name>
    <dbReference type="NCBI Taxonomy" id="89957"/>
    <lineage>
        <taxon>Eukaryota</taxon>
        <taxon>Sar</taxon>
        <taxon>Alveolata</taxon>
        <taxon>Dinophyceae</taxon>
        <taxon>Suessiales</taxon>
        <taxon>Suessiaceae</taxon>
        <taxon>Polarella</taxon>
    </lineage>
</organism>
<feature type="coiled-coil region" evidence="1">
    <location>
        <begin position="202"/>
        <end position="264"/>
    </location>
</feature>
<feature type="compositionally biased region" description="Basic and acidic residues" evidence="2">
    <location>
        <begin position="98"/>
        <end position="108"/>
    </location>
</feature>
<feature type="region of interest" description="Disordered" evidence="2">
    <location>
        <begin position="1"/>
        <end position="39"/>
    </location>
</feature>
<protein>
    <recommendedName>
        <fullName evidence="5">MYND-type domain-containing protein</fullName>
    </recommendedName>
</protein>
<gene>
    <name evidence="3" type="ORF">PGLA1383_LOCUS4830</name>
</gene>
<feature type="compositionally biased region" description="Low complexity" evidence="2">
    <location>
        <begin position="290"/>
        <end position="309"/>
    </location>
</feature>
<dbReference type="EMBL" id="CAJNNV010001836">
    <property type="protein sequence ID" value="CAE8585930.1"/>
    <property type="molecule type" value="Genomic_DNA"/>
</dbReference>
<proteinExistence type="predicted"/>
<feature type="compositionally biased region" description="Low complexity" evidence="2">
    <location>
        <begin position="369"/>
        <end position="396"/>
    </location>
</feature>
<feature type="compositionally biased region" description="Low complexity" evidence="2">
    <location>
        <begin position="18"/>
        <end position="37"/>
    </location>
</feature>
<feature type="compositionally biased region" description="Polar residues" evidence="2">
    <location>
        <begin position="310"/>
        <end position="322"/>
    </location>
</feature>
<evidence type="ECO:0000256" key="2">
    <source>
        <dbReference type="SAM" id="MobiDB-lite"/>
    </source>
</evidence>